<organism evidence="2 3">
    <name type="scientific">Methanohalarchaeum thermophilum</name>
    <dbReference type="NCBI Taxonomy" id="1903181"/>
    <lineage>
        <taxon>Archaea</taxon>
        <taxon>Methanobacteriati</taxon>
        <taxon>Methanobacteriota</taxon>
        <taxon>Methanonatronarchaeia</taxon>
        <taxon>Methanonatronarchaeales</taxon>
        <taxon>Methanonatronarchaeaceae</taxon>
        <taxon>Candidatus Methanohalarchaeum</taxon>
    </lineage>
</organism>
<keyword evidence="1" id="KW-1133">Transmembrane helix</keyword>
<feature type="transmembrane region" description="Helical" evidence="1">
    <location>
        <begin position="33"/>
        <end position="53"/>
    </location>
</feature>
<reference evidence="2" key="1">
    <citation type="submission" date="2016-12" db="EMBL/GenBank/DDBJ databases">
        <title>Discovery of methanogenic haloarchaea.</title>
        <authorList>
            <person name="Sorokin D.Y."/>
            <person name="Makarova K.S."/>
            <person name="Abbas B."/>
            <person name="Ferrer M."/>
            <person name="Golyshin P.N."/>
        </authorList>
    </citation>
    <scope>NUCLEOTIDE SEQUENCE [LARGE SCALE GENOMIC DNA]</scope>
    <source>
        <strain evidence="2">HMET1</strain>
    </source>
</reference>
<evidence type="ECO:0000256" key="1">
    <source>
        <dbReference type="SAM" id="Phobius"/>
    </source>
</evidence>
<evidence type="ECO:0000313" key="3">
    <source>
        <dbReference type="Proteomes" id="UP000185744"/>
    </source>
</evidence>
<sequence length="59" mass="6123">MAFIRLGIGAVVGMALGVLGAWALDGNCLICSFLGGGIGLASGMLLIFLASYFEEREKE</sequence>
<evidence type="ECO:0000313" key="2">
    <source>
        <dbReference type="EMBL" id="OKY77193.1"/>
    </source>
</evidence>
<dbReference type="STRING" id="1903181.BTN85_1840"/>
<keyword evidence="1" id="KW-0812">Transmembrane</keyword>
<dbReference type="InParanoid" id="A0A1Q6DS70"/>
<protein>
    <submittedName>
        <fullName evidence="2">Uncharacterized protein</fullName>
    </submittedName>
</protein>
<accession>A0A1Q6DS70</accession>
<dbReference type="Proteomes" id="UP000185744">
    <property type="component" value="Unassembled WGS sequence"/>
</dbReference>
<keyword evidence="1" id="KW-0472">Membrane</keyword>
<proteinExistence type="predicted"/>
<name>A0A1Q6DS70_METT1</name>
<dbReference type="EMBL" id="MSDW01000002">
    <property type="protein sequence ID" value="OKY77193.1"/>
    <property type="molecule type" value="Genomic_DNA"/>
</dbReference>
<gene>
    <name evidence="2" type="ORF">BTN85_1840</name>
</gene>
<keyword evidence="3" id="KW-1185">Reference proteome</keyword>
<comment type="caution">
    <text evidence="2">The sequence shown here is derived from an EMBL/GenBank/DDBJ whole genome shotgun (WGS) entry which is preliminary data.</text>
</comment>
<dbReference type="AlphaFoldDB" id="A0A1Q6DS70"/>